<accession>A0A5A8CDV2</accession>
<feature type="transmembrane region" description="Helical" evidence="12">
    <location>
        <begin position="163"/>
        <end position="181"/>
    </location>
</feature>
<dbReference type="EMBL" id="VLTM01000117">
    <property type="protein sequence ID" value="KAA0151152.1"/>
    <property type="molecule type" value="Genomic_DNA"/>
</dbReference>
<evidence type="ECO:0000256" key="6">
    <source>
        <dbReference type="ARBA" id="ARBA00022692"/>
    </source>
</evidence>
<protein>
    <recommendedName>
        <fullName evidence="12">Mannosyltransferase</fullName>
        <ecNumber evidence="12">2.4.1.-</ecNumber>
    </recommendedName>
</protein>
<keyword evidence="5" id="KW-0808">Transferase</keyword>
<comment type="similarity">
    <text evidence="3 12">Belongs to the glycosyltransferase 22 family.</text>
</comment>
<evidence type="ECO:0000256" key="1">
    <source>
        <dbReference type="ARBA" id="ARBA00004477"/>
    </source>
</evidence>
<feature type="region of interest" description="Disordered" evidence="13">
    <location>
        <begin position="367"/>
        <end position="389"/>
    </location>
</feature>
<evidence type="ECO:0000256" key="7">
    <source>
        <dbReference type="ARBA" id="ARBA00022824"/>
    </source>
</evidence>
<keyword evidence="9 12" id="KW-0472">Membrane</keyword>
<dbReference type="AlphaFoldDB" id="A0A5A8CDV2"/>
<feature type="transmembrane region" description="Helical" evidence="12">
    <location>
        <begin position="298"/>
        <end position="316"/>
    </location>
</feature>
<keyword evidence="7 12" id="KW-0256">Endoplasmic reticulum</keyword>
<dbReference type="Proteomes" id="UP000325113">
    <property type="component" value="Unassembled WGS sequence"/>
</dbReference>
<reference evidence="15 16" key="1">
    <citation type="submission" date="2019-07" db="EMBL/GenBank/DDBJ databases">
        <title>Genomes of Cafeteria roenbergensis.</title>
        <authorList>
            <person name="Fischer M.G."/>
            <person name="Hackl T."/>
            <person name="Roman M."/>
        </authorList>
    </citation>
    <scope>NUCLEOTIDE SEQUENCE [LARGE SCALE GENOMIC DNA]</scope>
    <source>
        <strain evidence="15 16">Cflag</strain>
    </source>
</reference>
<organism evidence="15 16">
    <name type="scientific">Cafeteria roenbergensis</name>
    <name type="common">Marine flagellate</name>
    <dbReference type="NCBI Taxonomy" id="33653"/>
    <lineage>
        <taxon>Eukaryota</taxon>
        <taxon>Sar</taxon>
        <taxon>Stramenopiles</taxon>
        <taxon>Bigyra</taxon>
        <taxon>Opalozoa</taxon>
        <taxon>Bicosoecida</taxon>
        <taxon>Cafeteriaceae</taxon>
        <taxon>Cafeteria</taxon>
    </lineage>
</organism>
<evidence type="ECO:0000256" key="3">
    <source>
        <dbReference type="ARBA" id="ARBA00007063"/>
    </source>
</evidence>
<dbReference type="PANTHER" id="PTHR22760">
    <property type="entry name" value="GLYCOSYLTRANSFERASE"/>
    <property type="match status" value="1"/>
</dbReference>
<keyword evidence="8 12" id="KW-1133">Transmembrane helix</keyword>
<comment type="pathway">
    <text evidence="2">Protein modification; protein glycosylation.</text>
</comment>
<dbReference type="GO" id="GO:0006487">
    <property type="term" value="P:protein N-linked glycosylation"/>
    <property type="evidence" value="ECO:0007669"/>
    <property type="project" value="TreeGrafter"/>
</dbReference>
<feature type="signal peptide" evidence="14">
    <location>
        <begin position="1"/>
        <end position="20"/>
    </location>
</feature>
<sequence>MGVLAAVLDLALTFLPLAVSLDMLFSAPYSKVEESFNTQAAHDLLFWFGDAAEYDHHAFPGVVPRTFLGSIGLAAMAAPASLVTQVLGWPRLSSQLAVRVCMAVAVWAALVQLARALRRLALPEAPGLDFEGCSNRDDASLTSLWWACAWFVASTMWFRCDTLVMLAPALLSALLAGRVGFLRLSGWGLVLGAGALLVTVVVDSALWGRWLWPEGSVFLFNAVQNRSSEWGTSPWHWYATSALPRAMLAWLCFVPFGVLALPGWRSQSHALVQLGSAGPCGRGRCSALGPLTSFFTSSWSEFALPAVLFVVLYSALPHKETRFLFPALPLLFATSAVGVVRLGSAMWWVVATLQGCCCRGGSGSGGSGSGGGGSGSGSGSGSGGASPPVGRRMPTGAVLVTGVLAVAAAAVSAAGTVVFFAASAGNYPGGVALRAAHDVIDAMLEGSADVNASDDGETVMFPGWSSRPDTDAGADASLLVPPSDVIRAAMVSADLPSRWSWRSAAELAETRATGVARVVVHVDVSAAMTGVTRFGERLPSDCALIAGAAKPQGLWARLRYSDGPLARHAVPLSARNGRSADGVCPLIVYDKTEELSAPRDFARADVIVTADPSGFTAGPDPEFAVAAAVRATAGIDWRAALPQAVRALAGDKSLPLVDRVKRIAAAIVADPWSIASALLERPTTLGVAVSREESMWVLLRVRRPPADSFGPPRAPEGPTAGTLRGPKAPGAADVGSSDSGPAVGTGRAEVDAAGETI</sequence>
<gene>
    <name evidence="15" type="ORF">FNF31_06886</name>
</gene>
<feature type="transmembrane region" description="Helical" evidence="12">
    <location>
        <begin position="246"/>
        <end position="264"/>
    </location>
</feature>
<evidence type="ECO:0000256" key="4">
    <source>
        <dbReference type="ARBA" id="ARBA00022676"/>
    </source>
</evidence>
<keyword evidence="4 12" id="KW-0328">Glycosyltransferase</keyword>
<proteinExistence type="inferred from homology"/>
<comment type="caution">
    <text evidence="15">The sequence shown here is derived from an EMBL/GenBank/DDBJ whole genome shotgun (WGS) entry which is preliminary data.</text>
</comment>
<feature type="compositionally biased region" description="Gly residues" evidence="13">
    <location>
        <begin position="367"/>
        <end position="384"/>
    </location>
</feature>
<comment type="function">
    <text evidence="10">Mannosyltransferase that operates in the biosynthetic pathway of dolichol-linked oligosaccharides, the glycan precursors employed in protein asparagine (N)-glycosylation. The assembly of dolichol-linked oligosaccharides begins on the cytosolic side of the endoplasmic reticulum membrane and finishes in its lumen. The sequential addition of sugars to dolichol pyrophosphate produces dolichol-linked oligosaccharides containing fourteen sugars, including two GlcNAcs, nine mannoses and three glucoses. Once assembled, the oligosaccharide is transferred from the lipid to nascent proteins by oligosaccharyltransferases. In the lumen of the endoplasmic reticulum, adds the eighth mannose residue in an alpha-1,6 linkage onto Man(7)GlcNAc(2)-PP-dolichol to produce Man(8)GlcNAc(2)-PP-dolichol.</text>
</comment>
<dbReference type="Pfam" id="PF03901">
    <property type="entry name" value="Glyco_transf_22"/>
    <property type="match status" value="1"/>
</dbReference>
<feature type="region of interest" description="Disordered" evidence="13">
    <location>
        <begin position="706"/>
        <end position="757"/>
    </location>
</feature>
<dbReference type="EC" id="2.4.1.-" evidence="12"/>
<evidence type="ECO:0000256" key="11">
    <source>
        <dbReference type="ARBA" id="ARBA00048899"/>
    </source>
</evidence>
<dbReference type="GO" id="GO:0052917">
    <property type="term" value="F:dol-P-Man:Man(7)GlcNAc(2)-PP-Dol alpha-1,6-mannosyltransferase activity"/>
    <property type="evidence" value="ECO:0007669"/>
    <property type="project" value="UniProtKB-EC"/>
</dbReference>
<feature type="transmembrane region" description="Helical" evidence="12">
    <location>
        <begin position="397"/>
        <end position="422"/>
    </location>
</feature>
<evidence type="ECO:0000313" key="15">
    <source>
        <dbReference type="EMBL" id="KAA0151152.1"/>
    </source>
</evidence>
<feature type="chain" id="PRO_5022985578" description="Mannosyltransferase" evidence="14">
    <location>
        <begin position="21"/>
        <end position="757"/>
    </location>
</feature>
<evidence type="ECO:0000256" key="2">
    <source>
        <dbReference type="ARBA" id="ARBA00004922"/>
    </source>
</evidence>
<evidence type="ECO:0000256" key="8">
    <source>
        <dbReference type="ARBA" id="ARBA00022989"/>
    </source>
</evidence>
<dbReference type="PANTHER" id="PTHR22760:SF1">
    <property type="entry name" value="DOL-P-MAN:MAN(7)GLCNAC(2)-PP-DOL ALPHA-1,6-MANNOSYLTRANSFERASE"/>
    <property type="match status" value="1"/>
</dbReference>
<evidence type="ECO:0000256" key="13">
    <source>
        <dbReference type="SAM" id="MobiDB-lite"/>
    </source>
</evidence>
<keyword evidence="6 12" id="KW-0812">Transmembrane</keyword>
<keyword evidence="14" id="KW-0732">Signal</keyword>
<dbReference type="UniPathway" id="UPA00378"/>
<feature type="transmembrane region" description="Helical" evidence="12">
    <location>
        <begin position="96"/>
        <end position="114"/>
    </location>
</feature>
<evidence type="ECO:0000256" key="12">
    <source>
        <dbReference type="RuleBase" id="RU363075"/>
    </source>
</evidence>
<dbReference type="GO" id="GO:0005789">
    <property type="term" value="C:endoplasmic reticulum membrane"/>
    <property type="evidence" value="ECO:0007669"/>
    <property type="project" value="UniProtKB-SubCell"/>
</dbReference>
<evidence type="ECO:0000256" key="9">
    <source>
        <dbReference type="ARBA" id="ARBA00023136"/>
    </source>
</evidence>
<evidence type="ECO:0000256" key="5">
    <source>
        <dbReference type="ARBA" id="ARBA00022679"/>
    </source>
</evidence>
<comment type="catalytic activity">
    <reaction evidence="11">
        <text>an alpha-D-Man-(1-&gt;2)-alpha-D-Man-(1-&gt;2)-alpha-D-Man-(1-&gt;3)-[alpha-D-Man-(1-&gt;2)-alpha-D-Man-(1-&gt;3)-alpha-D-Man-(1-&gt;6)]-beta-D-Man-(1-&gt;4)-beta-D-GlcNAc-(1-&gt;4)-alpha-D-GlcNAc-diphospho-di-trans,poly-cis-dolichol + a di-trans,poly-cis-dolichyl beta-D-mannosyl phosphate = an alpha-D-Man-(1-&gt;2)-alpha-D-Man-(1-&gt;2)-alpha-D-Man-(1-&gt;3)-[alpha-D-Man-(1-&gt;2)-alpha-D-Man-(1-&gt;3)-[alpha-D-Man-(1-&gt;6)]-alpha-D-Man-(1-&gt;6)]-beta-D-Man-(1-&gt;4)-beta-D-GlcNAc-(1-&gt;4)-alpha-D-GlcNAc-diphospho-di-trans,poly-cis-dolichol + a di-trans,poly-cis-dolichyl phosphate + H(+)</text>
        <dbReference type="Rhea" id="RHEA:29535"/>
        <dbReference type="Rhea" id="RHEA-COMP:19498"/>
        <dbReference type="Rhea" id="RHEA-COMP:19501"/>
        <dbReference type="Rhea" id="RHEA-COMP:19518"/>
        <dbReference type="Rhea" id="RHEA-COMP:19519"/>
        <dbReference type="ChEBI" id="CHEBI:15378"/>
        <dbReference type="ChEBI" id="CHEBI:57683"/>
        <dbReference type="ChEBI" id="CHEBI:58211"/>
        <dbReference type="ChEBI" id="CHEBI:132517"/>
        <dbReference type="ChEBI" id="CHEBI:132519"/>
        <dbReference type="EC" id="2.4.1.260"/>
    </reaction>
    <physiologicalReaction direction="left-to-right" evidence="11">
        <dbReference type="Rhea" id="RHEA:29536"/>
    </physiologicalReaction>
</comment>
<feature type="transmembrane region" description="Helical" evidence="12">
    <location>
        <begin position="323"/>
        <end position="343"/>
    </location>
</feature>
<evidence type="ECO:0000256" key="14">
    <source>
        <dbReference type="SAM" id="SignalP"/>
    </source>
</evidence>
<comment type="subcellular location">
    <subcellularLocation>
        <location evidence="1 12">Endoplasmic reticulum membrane</location>
        <topology evidence="1 12">Multi-pass membrane protein</topology>
    </subcellularLocation>
</comment>
<dbReference type="InterPro" id="IPR005599">
    <property type="entry name" value="GPI_mannosylTrfase"/>
</dbReference>
<name>A0A5A8CDV2_CAFRO</name>
<evidence type="ECO:0000313" key="16">
    <source>
        <dbReference type="Proteomes" id="UP000325113"/>
    </source>
</evidence>
<evidence type="ECO:0000256" key="10">
    <source>
        <dbReference type="ARBA" id="ARBA00044721"/>
    </source>
</evidence>
<feature type="transmembrane region" description="Helical" evidence="12">
    <location>
        <begin position="67"/>
        <end position="89"/>
    </location>
</feature>
<feature type="transmembrane region" description="Helical" evidence="12">
    <location>
        <begin position="187"/>
        <end position="207"/>
    </location>
</feature>